<keyword evidence="3" id="KW-0175">Coiled coil</keyword>
<dbReference type="GO" id="GO:0006043">
    <property type="term" value="P:glucosamine catabolic process"/>
    <property type="evidence" value="ECO:0007669"/>
    <property type="project" value="TreeGrafter"/>
</dbReference>
<dbReference type="GO" id="GO:0004342">
    <property type="term" value="F:glucosamine-6-phosphate deaminase activity"/>
    <property type="evidence" value="ECO:0007669"/>
    <property type="project" value="UniProtKB-EC"/>
</dbReference>
<evidence type="ECO:0000313" key="4">
    <source>
        <dbReference type="Proteomes" id="UP000887564"/>
    </source>
</evidence>
<accession>A0A914RH81</accession>
<evidence type="ECO:0000256" key="1">
    <source>
        <dbReference type="ARBA" id="ARBA00000644"/>
    </source>
</evidence>
<dbReference type="GO" id="GO:0005737">
    <property type="term" value="C:cytoplasm"/>
    <property type="evidence" value="ECO:0007669"/>
    <property type="project" value="TreeGrafter"/>
</dbReference>
<dbReference type="GO" id="GO:0006046">
    <property type="term" value="P:N-acetylglucosamine catabolic process"/>
    <property type="evidence" value="ECO:0007669"/>
    <property type="project" value="TreeGrafter"/>
</dbReference>
<dbReference type="PANTHER" id="PTHR11280">
    <property type="entry name" value="GLUCOSAMINE-6-PHOSPHATE ISOMERASE"/>
    <property type="match status" value="1"/>
</dbReference>
<evidence type="ECO:0000256" key="2">
    <source>
        <dbReference type="ARBA" id="ARBA00004775"/>
    </source>
</evidence>
<proteinExistence type="predicted"/>
<dbReference type="InterPro" id="IPR004547">
    <property type="entry name" value="Glucosamine6P_isomerase"/>
</dbReference>
<dbReference type="Gene3D" id="3.40.50.1360">
    <property type="match status" value="1"/>
</dbReference>
<keyword evidence="4" id="KW-1185">Reference proteome</keyword>
<dbReference type="Proteomes" id="UP000887564">
    <property type="component" value="Unplaced"/>
</dbReference>
<sequence>MFNNFFRYIDIDPANVHILDGNAKDLAKECEDYEKKIKEAGGIELFIGGPQDLWVTLKFRAPFARANARFFSNDMSQVPTQALTDATLELKVKTVKYFKGLMQHHLKLIED</sequence>
<organism evidence="4 5">
    <name type="scientific">Parascaris equorum</name>
    <name type="common">Equine roundworm</name>
    <dbReference type="NCBI Taxonomy" id="6256"/>
    <lineage>
        <taxon>Eukaryota</taxon>
        <taxon>Metazoa</taxon>
        <taxon>Ecdysozoa</taxon>
        <taxon>Nematoda</taxon>
        <taxon>Chromadorea</taxon>
        <taxon>Rhabditida</taxon>
        <taxon>Spirurina</taxon>
        <taxon>Ascaridomorpha</taxon>
        <taxon>Ascaridoidea</taxon>
        <taxon>Ascarididae</taxon>
        <taxon>Parascaris</taxon>
    </lineage>
</organism>
<dbReference type="InterPro" id="IPR037171">
    <property type="entry name" value="NagB/RpiA_transferase-like"/>
</dbReference>
<dbReference type="GO" id="GO:0019262">
    <property type="term" value="P:N-acetylneuraminate catabolic process"/>
    <property type="evidence" value="ECO:0007669"/>
    <property type="project" value="TreeGrafter"/>
</dbReference>
<protein>
    <submittedName>
        <fullName evidence="5">Uncharacterized protein</fullName>
    </submittedName>
</protein>
<comment type="pathway">
    <text evidence="2">Nucleotide-sugar biosynthesis; UDP-N-acetyl-alpha-D-glucosamine biosynthesis; alpha-D-glucosamine 6-phosphate from D-fructose 6-phosphate: step 1/1.</text>
</comment>
<dbReference type="SUPFAM" id="SSF100950">
    <property type="entry name" value="NagB/RpiA/CoA transferase-like"/>
    <property type="match status" value="1"/>
</dbReference>
<name>A0A914RH81_PAREQ</name>
<evidence type="ECO:0000313" key="5">
    <source>
        <dbReference type="WBParaSite" id="PEQ_0000108701-mRNA-1"/>
    </source>
</evidence>
<dbReference type="PANTHER" id="PTHR11280:SF5">
    <property type="entry name" value="GLUCOSAMINE-6-PHOSPHATE ISOMERASE"/>
    <property type="match status" value="1"/>
</dbReference>
<feature type="coiled-coil region" evidence="3">
    <location>
        <begin position="16"/>
        <end position="43"/>
    </location>
</feature>
<dbReference type="WBParaSite" id="PEQ_0000108701-mRNA-1">
    <property type="protein sequence ID" value="PEQ_0000108701-mRNA-1"/>
    <property type="gene ID" value="PEQ_0000108701"/>
</dbReference>
<dbReference type="GO" id="GO:0042802">
    <property type="term" value="F:identical protein binding"/>
    <property type="evidence" value="ECO:0007669"/>
    <property type="project" value="TreeGrafter"/>
</dbReference>
<comment type="catalytic activity">
    <reaction evidence="1">
        <text>alpha-D-glucosamine 6-phosphate + H2O = beta-D-fructose 6-phosphate + NH4(+)</text>
        <dbReference type="Rhea" id="RHEA:12172"/>
        <dbReference type="ChEBI" id="CHEBI:15377"/>
        <dbReference type="ChEBI" id="CHEBI:28938"/>
        <dbReference type="ChEBI" id="CHEBI:57634"/>
        <dbReference type="ChEBI" id="CHEBI:75989"/>
        <dbReference type="EC" id="3.5.99.6"/>
    </reaction>
</comment>
<evidence type="ECO:0000256" key="3">
    <source>
        <dbReference type="SAM" id="Coils"/>
    </source>
</evidence>
<reference evidence="5" key="1">
    <citation type="submission" date="2022-11" db="UniProtKB">
        <authorList>
            <consortium name="WormBaseParasite"/>
        </authorList>
    </citation>
    <scope>IDENTIFICATION</scope>
</reference>
<dbReference type="AlphaFoldDB" id="A0A914RH81"/>